<dbReference type="EMBL" id="QYBA01000029">
    <property type="protein sequence ID" value="TKY92391.1"/>
    <property type="molecule type" value="Genomic_DNA"/>
</dbReference>
<comment type="caution">
    <text evidence="1">The sequence shown here is derived from an EMBL/GenBank/DDBJ whole genome shotgun (WGS) entry which is preliminary data.</text>
</comment>
<evidence type="ECO:0000313" key="2">
    <source>
        <dbReference type="Proteomes" id="UP000315423"/>
    </source>
</evidence>
<protein>
    <submittedName>
        <fullName evidence="1">Phosphate uptake regulator PhoU</fullName>
    </submittedName>
</protein>
<sequence length="250" mass="28687">MKRKGMKGSSTTDRKFIKDTVRQRLIGLEVLEESGNELVLQSFLNYGDLPLDKAMKSMSRLVSSMLDDAIRALHDNDRELAQDIIQRDDEVDRFYLLTVRQIKAVLEDPSLSEKIGISNPRTCLGYRLITKSIERIGDHVERIAQNIVRIDHGIEEKDQILKLARFVSTIFNDAIQSLSKNDLKFSNNVISNTKKASDLYETIDEKKRNKTDYIYETEIRSIIVSLHRISEYSADIAEISINIGVEKHQD</sequence>
<dbReference type="Proteomes" id="UP000315423">
    <property type="component" value="Unassembled WGS sequence"/>
</dbReference>
<proteinExistence type="predicted"/>
<evidence type="ECO:0000313" key="1">
    <source>
        <dbReference type="EMBL" id="TKY92391.1"/>
    </source>
</evidence>
<organism evidence="1 2">
    <name type="scientific">Candidatus Methanomarinus sp</name>
    <dbReference type="NCBI Taxonomy" id="3386244"/>
    <lineage>
        <taxon>Archaea</taxon>
        <taxon>Methanobacteriati</taxon>
        <taxon>Methanobacteriota</taxon>
        <taxon>Stenosarchaea group</taxon>
        <taxon>Methanomicrobia</taxon>
        <taxon>Methanosarcinales</taxon>
        <taxon>ANME-2 cluster</taxon>
        <taxon>Candidatus Methanocomedenaceae</taxon>
        <taxon>Candidatus Methanomarinus</taxon>
    </lineage>
</organism>
<gene>
    <name evidence="1" type="ORF">C5S46_00895</name>
</gene>
<accession>A0AC61SCS9</accession>
<reference evidence="1" key="1">
    <citation type="submission" date="2018-09" db="EMBL/GenBank/DDBJ databases">
        <title>A genomic encyclopedia of anaerobic methanotrophic archaea.</title>
        <authorList>
            <person name="Skennerton C.T."/>
            <person name="Chadwick G.L."/>
            <person name="Laso-Perez R."/>
            <person name="Leu A.O."/>
            <person name="Speth D.R."/>
            <person name="Yu H."/>
            <person name="Morgan-Lang C."/>
            <person name="Hatzenpichler R."/>
            <person name="Goudeau D."/>
            <person name="Malmstrom R."/>
            <person name="Woyke T."/>
            <person name="Hallam S."/>
            <person name="Tyson G.W."/>
            <person name="Wegener G."/>
            <person name="Boetius A."/>
            <person name="Orphan V.J."/>
        </authorList>
    </citation>
    <scope>NUCLEOTIDE SEQUENCE</scope>
    <source>
        <strain evidence="1">CONS3730D10UFb2</strain>
    </source>
</reference>
<name>A0AC61SCS9_9EURY</name>